<dbReference type="EC" id="1.2.1.70" evidence="3 8"/>
<feature type="binding site" evidence="8 10">
    <location>
        <begin position="161"/>
        <end position="163"/>
    </location>
    <ligand>
        <name>substrate</name>
    </ligand>
</feature>
<dbReference type="EMBL" id="CDOD01000002">
    <property type="protein sequence ID" value="CEN32442.1"/>
    <property type="molecule type" value="Genomic_DNA"/>
</dbReference>
<dbReference type="SUPFAM" id="SSF51735">
    <property type="entry name" value="NAD(P)-binding Rossmann-fold domains"/>
    <property type="match status" value="1"/>
</dbReference>
<organism evidence="17 18">
    <name type="scientific">Capnocytophaga cynodegmi</name>
    <dbReference type="NCBI Taxonomy" id="28189"/>
    <lineage>
        <taxon>Bacteria</taxon>
        <taxon>Pseudomonadati</taxon>
        <taxon>Bacteroidota</taxon>
        <taxon>Flavobacteriia</taxon>
        <taxon>Flavobacteriales</taxon>
        <taxon>Flavobacteriaceae</taxon>
        <taxon>Capnocytophaga</taxon>
    </lineage>
</organism>
<comment type="catalytic activity">
    <reaction evidence="7 8 13">
        <text>(S)-4-amino-5-oxopentanoate + tRNA(Glu) + NADP(+) = L-glutamyl-tRNA(Glu) + NADPH + H(+)</text>
        <dbReference type="Rhea" id="RHEA:12344"/>
        <dbReference type="Rhea" id="RHEA-COMP:9663"/>
        <dbReference type="Rhea" id="RHEA-COMP:9680"/>
        <dbReference type="ChEBI" id="CHEBI:15378"/>
        <dbReference type="ChEBI" id="CHEBI:57501"/>
        <dbReference type="ChEBI" id="CHEBI:57783"/>
        <dbReference type="ChEBI" id="CHEBI:58349"/>
        <dbReference type="ChEBI" id="CHEBI:78442"/>
        <dbReference type="ChEBI" id="CHEBI:78520"/>
        <dbReference type="EC" id="1.2.1.70"/>
    </reaction>
</comment>
<evidence type="ECO:0000259" key="15">
    <source>
        <dbReference type="Pfam" id="PF01488"/>
    </source>
</evidence>
<keyword evidence="4 8" id="KW-0521">NADP</keyword>
<comment type="pathway">
    <text evidence="1 8 13">Porphyrin-containing compound metabolism; protoporphyrin-IX biosynthesis; 5-aminolevulinate from L-glutamyl-tRNA(Glu): step 1/2.</text>
</comment>
<dbReference type="CDD" id="cd05213">
    <property type="entry name" value="NAD_bind_Glutamyl_tRNA_reduct"/>
    <property type="match status" value="1"/>
</dbReference>
<evidence type="ECO:0000313" key="18">
    <source>
        <dbReference type="Proteomes" id="UP000038055"/>
    </source>
</evidence>
<feature type="binding site" evidence="8 10">
    <location>
        <begin position="100"/>
        <end position="103"/>
    </location>
    <ligand>
        <name>substrate</name>
    </ligand>
</feature>
<evidence type="ECO:0000256" key="3">
    <source>
        <dbReference type="ARBA" id="ARBA00012970"/>
    </source>
</evidence>
<evidence type="ECO:0000256" key="11">
    <source>
        <dbReference type="PIRSR" id="PIRSR000445-3"/>
    </source>
</evidence>
<feature type="site" description="Important for activity" evidence="8 12">
    <location>
        <position position="146"/>
    </location>
</feature>
<dbReference type="SUPFAM" id="SSF69742">
    <property type="entry name" value="Glutamyl tRNA-reductase catalytic, N-terminal domain"/>
    <property type="match status" value="1"/>
</dbReference>
<dbReference type="InterPro" id="IPR036453">
    <property type="entry name" value="GluRdtase_dimer_dom_sf"/>
</dbReference>
<feature type="domain" description="Quinate/shikimate 5-dehydrogenase/glutamyl-tRNA reductase" evidence="15">
    <location>
        <begin position="222"/>
        <end position="347"/>
    </location>
</feature>
<dbReference type="NCBIfam" id="TIGR01035">
    <property type="entry name" value="hemA"/>
    <property type="match status" value="1"/>
</dbReference>
<dbReference type="InterPro" id="IPR015895">
    <property type="entry name" value="4pyrrol_synth_GluRdtase_N"/>
</dbReference>
<dbReference type="PANTHER" id="PTHR43013:SF1">
    <property type="entry name" value="GLUTAMYL-TRNA REDUCTASE"/>
    <property type="match status" value="1"/>
</dbReference>
<proteinExistence type="inferred from homology"/>
<dbReference type="GO" id="GO:0008883">
    <property type="term" value="F:glutamyl-tRNA reductase activity"/>
    <property type="evidence" value="ECO:0007669"/>
    <property type="project" value="UniProtKB-UniRule"/>
</dbReference>
<dbReference type="GO" id="GO:0019353">
    <property type="term" value="P:protoporphyrinogen IX biosynthetic process from glutamate"/>
    <property type="evidence" value="ECO:0007669"/>
    <property type="project" value="TreeGrafter"/>
</dbReference>
<dbReference type="eggNOG" id="COG0373">
    <property type="taxonomic scope" value="Bacteria"/>
</dbReference>
<evidence type="ECO:0000259" key="16">
    <source>
        <dbReference type="Pfam" id="PF05201"/>
    </source>
</evidence>
<dbReference type="PANTHER" id="PTHR43013">
    <property type="entry name" value="GLUTAMYL-TRNA REDUCTASE"/>
    <property type="match status" value="1"/>
</dbReference>
<evidence type="ECO:0000256" key="10">
    <source>
        <dbReference type="PIRSR" id="PIRSR000445-2"/>
    </source>
</evidence>
<dbReference type="Pfam" id="PF00745">
    <property type="entry name" value="GlutR_dimer"/>
    <property type="match status" value="1"/>
</dbReference>
<reference evidence="18" key="1">
    <citation type="submission" date="2015-01" db="EMBL/GenBank/DDBJ databases">
        <authorList>
            <person name="MANFREDI Pablo"/>
        </authorList>
    </citation>
    <scope>NUCLEOTIDE SEQUENCE [LARGE SCALE GENOMIC DNA]</scope>
    <source>
        <strain evidence="18">Ccyn2B</strain>
    </source>
</reference>
<dbReference type="Proteomes" id="UP000038055">
    <property type="component" value="Unassembled WGS sequence"/>
</dbReference>
<comment type="miscellaneous">
    <text evidence="8">During catalysis, the active site Cys acts as a nucleophile attacking the alpha-carbonyl group of tRNA-bound glutamate with the formation of a thioester intermediate between enzyme and glutamate, and the concomitant release of tRNA(Glu). The thioester intermediate is finally reduced by direct hydride transfer from NADPH, to form the product GSA.</text>
</comment>
<evidence type="ECO:0000259" key="14">
    <source>
        <dbReference type="Pfam" id="PF00745"/>
    </source>
</evidence>
<dbReference type="PIRSF" id="PIRSF000445">
    <property type="entry name" value="4pyrrol_synth_GluRdtase"/>
    <property type="match status" value="1"/>
</dbReference>
<evidence type="ECO:0000256" key="8">
    <source>
        <dbReference type="HAMAP-Rule" id="MF_00087"/>
    </source>
</evidence>
<evidence type="ECO:0000256" key="13">
    <source>
        <dbReference type="RuleBase" id="RU000584"/>
    </source>
</evidence>
<evidence type="ECO:0000256" key="7">
    <source>
        <dbReference type="ARBA" id="ARBA00047464"/>
    </source>
</evidence>
<dbReference type="SUPFAM" id="SSF69075">
    <property type="entry name" value="Glutamyl tRNA-reductase dimerization domain"/>
    <property type="match status" value="1"/>
</dbReference>
<protein>
    <recommendedName>
        <fullName evidence="3 8">Glutamyl-tRNA reductase</fullName>
        <shortName evidence="8">GluTR</shortName>
        <ecNumber evidence="3 8">1.2.1.70</ecNumber>
    </recommendedName>
</protein>
<gene>
    <name evidence="8 17" type="primary">hemA</name>
    <name evidence="17" type="ORF">CCYN2B_100022</name>
</gene>
<comment type="subunit">
    <text evidence="8">Homodimer.</text>
</comment>
<sequence length="459" mass="52103">MKICANIKQKNERQTQDDKKSSFSVIFIFRMSLFLPLKTGKIVMNQYSVSKNKSFYCIGLSYKKADASMRGLFSLSTENKELILDKAKNENIEELLVISTCNRTELYGYAEHPFQLIQLLCEFSNGSVDDFQNVGFVFKNRDAVQHLFQVGTGLDSQILGDFEIIGQIKQSFSLSRKKGLANSFLERLLNSVINASKRIKNETMLSSGAASVSFAAVQYILRNVPDVSNKNILLFGVGKIGRNTCENLIKHTHNKHITLINRTKEKAEQLAGKFDLLVKSYDDLKSEIEKTDVLVVATGASQPTVYKELIPEDKEMLILDLSVPKNVNEDVEEISGVTLVHMDALSKLTDEALERRKEAIPDALNIIEEVKSEFFQWLDGRKFAPTIQALKSKLESLKLAELDFQRKKIQNFDEQQAEIISSRIIQKITTHFVNHLKDSQASEESINWMQQVFQLEVVE</sequence>
<dbReference type="Pfam" id="PF01488">
    <property type="entry name" value="Shikimate_DH"/>
    <property type="match status" value="1"/>
</dbReference>
<feature type="binding site" evidence="8 11">
    <location>
        <begin position="236"/>
        <end position="241"/>
    </location>
    <ligand>
        <name>NADP(+)</name>
        <dbReference type="ChEBI" id="CHEBI:58349"/>
    </ligand>
</feature>
<evidence type="ECO:0000256" key="9">
    <source>
        <dbReference type="PIRSR" id="PIRSR000445-1"/>
    </source>
</evidence>
<feature type="binding site" evidence="8 10">
    <location>
        <position position="167"/>
    </location>
    <ligand>
        <name>substrate</name>
    </ligand>
</feature>
<accession>A0A0B7H3C7</accession>
<comment type="domain">
    <text evidence="8">Possesses an unusual extended V-shaped dimeric structure with each monomer consisting of three distinct domains arranged along a curved 'spinal' alpha-helix. The N-terminal catalytic domain specifically recognizes the glutamate moiety of the substrate. The second domain is the NADPH-binding domain, and the third C-terminal domain is responsible for dimerization.</text>
</comment>
<evidence type="ECO:0000256" key="2">
    <source>
        <dbReference type="ARBA" id="ARBA00005916"/>
    </source>
</evidence>
<dbReference type="GO" id="GO:0050661">
    <property type="term" value="F:NADP binding"/>
    <property type="evidence" value="ECO:0007669"/>
    <property type="project" value="InterPro"/>
</dbReference>
<dbReference type="InterPro" id="IPR018214">
    <property type="entry name" value="GluRdtase_CS"/>
</dbReference>
<dbReference type="InterPro" id="IPR015896">
    <property type="entry name" value="4pyrrol_synth_GluRdtase_dimer"/>
</dbReference>
<dbReference type="InterPro" id="IPR036343">
    <property type="entry name" value="GluRdtase_N_sf"/>
</dbReference>
<dbReference type="InterPro" id="IPR036291">
    <property type="entry name" value="NAD(P)-bd_dom_sf"/>
</dbReference>
<dbReference type="STRING" id="28189.CCYN74_230002"/>
<dbReference type="UniPathway" id="UPA00251">
    <property type="reaction ID" value="UER00316"/>
</dbReference>
<dbReference type="Gene3D" id="3.30.460.30">
    <property type="entry name" value="Glutamyl-tRNA reductase, N-terminal domain"/>
    <property type="match status" value="1"/>
</dbReference>
<evidence type="ECO:0000256" key="5">
    <source>
        <dbReference type="ARBA" id="ARBA00023002"/>
    </source>
</evidence>
<evidence type="ECO:0000256" key="12">
    <source>
        <dbReference type="PIRSR" id="PIRSR000445-4"/>
    </source>
</evidence>
<dbReference type="InterPro" id="IPR006151">
    <property type="entry name" value="Shikm_DH/Glu-tRNA_Rdtase"/>
</dbReference>
<dbReference type="Pfam" id="PF05201">
    <property type="entry name" value="GlutR_N"/>
    <property type="match status" value="1"/>
</dbReference>
<dbReference type="InterPro" id="IPR000343">
    <property type="entry name" value="4pyrrol_synth_GluRdtase"/>
</dbReference>
<comment type="similarity">
    <text evidence="2 8 13">Belongs to the glutamyl-tRNA reductase family.</text>
</comment>
<feature type="binding site" evidence="8 10">
    <location>
        <position position="156"/>
    </location>
    <ligand>
        <name>substrate</name>
    </ligand>
</feature>
<feature type="domain" description="Glutamyl-tRNA reductase N-terminal" evidence="16">
    <location>
        <begin position="58"/>
        <end position="203"/>
    </location>
</feature>
<dbReference type="FunFam" id="3.30.460.30:FF:000001">
    <property type="entry name" value="Glutamyl-tRNA reductase"/>
    <property type="match status" value="1"/>
</dbReference>
<feature type="active site" description="Nucleophile" evidence="8 9">
    <location>
        <position position="101"/>
    </location>
</feature>
<comment type="function">
    <text evidence="8">Catalyzes the NADPH-dependent reduction of glutamyl-tRNA(Glu) to glutamate 1-semialdehyde (GSA).</text>
</comment>
<dbReference type="Gene3D" id="3.40.50.720">
    <property type="entry name" value="NAD(P)-binding Rossmann-like Domain"/>
    <property type="match status" value="1"/>
</dbReference>
<evidence type="ECO:0000313" key="17">
    <source>
        <dbReference type="EMBL" id="CEN32442.1"/>
    </source>
</evidence>
<dbReference type="PROSITE" id="PS00747">
    <property type="entry name" value="GLUTR"/>
    <property type="match status" value="1"/>
</dbReference>
<dbReference type="AlphaFoldDB" id="A0A0B7H3C7"/>
<feature type="domain" description="Tetrapyrrole biosynthesis glutamyl-tRNA reductase dimerisation" evidence="14">
    <location>
        <begin position="363"/>
        <end position="455"/>
    </location>
</feature>
<keyword evidence="6 8" id="KW-0627">Porphyrin biosynthesis</keyword>
<name>A0A0B7H3C7_9FLAO</name>
<keyword evidence="18" id="KW-1185">Reference proteome</keyword>
<evidence type="ECO:0000256" key="4">
    <source>
        <dbReference type="ARBA" id="ARBA00022857"/>
    </source>
</evidence>
<dbReference type="HAMAP" id="MF_00087">
    <property type="entry name" value="Glu_tRNA_reductase"/>
    <property type="match status" value="1"/>
</dbReference>
<evidence type="ECO:0000256" key="6">
    <source>
        <dbReference type="ARBA" id="ARBA00023244"/>
    </source>
</evidence>
<evidence type="ECO:0000256" key="1">
    <source>
        <dbReference type="ARBA" id="ARBA00005059"/>
    </source>
</evidence>
<keyword evidence="5 8" id="KW-0560">Oxidoreductase</keyword>